<dbReference type="GO" id="GO:0005524">
    <property type="term" value="F:ATP binding"/>
    <property type="evidence" value="ECO:0007669"/>
    <property type="project" value="UniProtKB-KW"/>
</dbReference>
<dbReference type="InterPro" id="IPR058922">
    <property type="entry name" value="WHD_DRP"/>
</dbReference>
<dbReference type="AlphaFoldDB" id="A0AA36EGW5"/>
<evidence type="ECO:0000259" key="8">
    <source>
        <dbReference type="Pfam" id="PF23247"/>
    </source>
</evidence>
<dbReference type="PANTHER" id="PTHR33463">
    <property type="entry name" value="NB-ARC DOMAIN-CONTAINING PROTEIN-RELATED"/>
    <property type="match status" value="1"/>
</dbReference>
<dbReference type="EMBL" id="OX465083">
    <property type="protein sequence ID" value="CAI9295197.1"/>
    <property type="molecule type" value="Genomic_DNA"/>
</dbReference>
<proteinExistence type="inferred from homology"/>
<evidence type="ECO:0000313" key="10">
    <source>
        <dbReference type="EMBL" id="CAI9295197.1"/>
    </source>
</evidence>
<dbReference type="Gene3D" id="1.10.8.430">
    <property type="entry name" value="Helical domain of apoptotic protease-activating factors"/>
    <property type="match status" value="1"/>
</dbReference>
<dbReference type="InterPro" id="IPR057135">
    <property type="entry name" value="At4g27190-like_LRR"/>
</dbReference>
<evidence type="ECO:0000256" key="3">
    <source>
        <dbReference type="ARBA" id="ARBA00022737"/>
    </source>
</evidence>
<dbReference type="SUPFAM" id="SSF52540">
    <property type="entry name" value="P-loop containing nucleoside triphosphate hydrolases"/>
    <property type="match status" value="1"/>
</dbReference>
<dbReference type="InterPro" id="IPR002182">
    <property type="entry name" value="NB-ARC"/>
</dbReference>
<evidence type="ECO:0000313" key="11">
    <source>
        <dbReference type="Proteomes" id="UP001177003"/>
    </source>
</evidence>
<dbReference type="PROSITE" id="PS51450">
    <property type="entry name" value="LRR"/>
    <property type="match status" value="2"/>
</dbReference>
<dbReference type="PRINTS" id="PR00364">
    <property type="entry name" value="DISEASERSIST"/>
</dbReference>
<evidence type="ECO:0000256" key="1">
    <source>
        <dbReference type="ARBA" id="ARBA00008894"/>
    </source>
</evidence>
<dbReference type="PANTHER" id="PTHR33463:SF218">
    <property type="entry name" value="DISEASE RESISTANCE PROTEIN RPS2-LIKE"/>
    <property type="match status" value="1"/>
</dbReference>
<dbReference type="FunFam" id="1.10.10.10:FF:000322">
    <property type="entry name" value="Probable disease resistance protein At1g63360"/>
    <property type="match status" value="1"/>
</dbReference>
<accession>A0AA36EGW5</accession>
<dbReference type="InterPro" id="IPR050905">
    <property type="entry name" value="Plant_NBS-LRR"/>
</dbReference>
<keyword evidence="3" id="KW-0677">Repeat</keyword>
<dbReference type="Gene3D" id="3.80.10.10">
    <property type="entry name" value="Ribonuclease Inhibitor"/>
    <property type="match status" value="1"/>
</dbReference>
<dbReference type="Gene3D" id="3.40.50.300">
    <property type="entry name" value="P-loop containing nucleotide triphosphate hydrolases"/>
    <property type="match status" value="1"/>
</dbReference>
<comment type="similarity">
    <text evidence="1">Belongs to the disease resistance NB-LRR family.</text>
</comment>
<protein>
    <recommendedName>
        <fullName evidence="12">AAA+ ATPase domain-containing protein</fullName>
    </recommendedName>
</protein>
<evidence type="ECO:0000256" key="2">
    <source>
        <dbReference type="ARBA" id="ARBA00022614"/>
    </source>
</evidence>
<dbReference type="Pfam" id="PF00931">
    <property type="entry name" value="NB-ARC"/>
    <property type="match status" value="1"/>
</dbReference>
<evidence type="ECO:0000259" key="9">
    <source>
        <dbReference type="Pfam" id="PF23559"/>
    </source>
</evidence>
<dbReference type="FunFam" id="3.40.50.300:FF:001091">
    <property type="entry name" value="Probable disease resistance protein At1g61300"/>
    <property type="match status" value="1"/>
</dbReference>
<name>A0AA36EGW5_LACSI</name>
<dbReference type="GO" id="GO:0043531">
    <property type="term" value="F:ADP binding"/>
    <property type="evidence" value="ECO:0007669"/>
    <property type="project" value="InterPro"/>
</dbReference>
<sequence>MDAITSAVIEGAKSIFKLSLSGIKTLSKYEENICELQEEISYLRNKKILIEEEVSIAIMDGKTPKQQVTEWLRKVSRAEDAVRPLLQMLQMPDQHIDGKSFKMLQQYQQAWRVANKLEHVKELNSTYFETVSPEKSSPIKAMEEMQVSSLVGQQATSDMMKLLEILKSDDNKRIGVWGKGGIGKTTSVKNLINHLCNSSPNFFNIVIWVQVSRDLNLSMIQTQIAKRLHLKVEAGDTTHSLANRILRRLKMRVEATRRKILLVLDDVWEKIDLDGVGIPSRDSCCKILLTTRSFDVCRGMSVDVSFQLNLMSEDDAWNLFVQSVGSVLYLDGIQSPARKIVASCRGLPLAIKTLGKSLRDTPQTAIWRNTYLRWRCSSPLFKNIEKEVFRPLAASYHFLPSKILQQCFLFCSLYPASFSINVVELIQCWVSDGLIHENQTVEEAFNCGVALIERLKDSCLLDQDGGQGTVKMHDVFRDLAILLSQNEELFGFHCQSSLPFNQMPKESSRRVSLIGCKIYRLQEYPVYSNITVLFLQGNPIKIIPDDYFLNLKSLRVLNLSKTEITSLPSSFLCLVELRSLYLRGCFSLTKLPSLEPLCKLLILDLSSTPIRELPEGLGSLCRLRELNLSYTRLLKKIASGSISRLSSLETLDMSFSAYNWNPKMGSCHQNATFDELLSLEHLSVLKIRLDSVEYLASASSWIKKLRKFDIQISPNDSSYDAQSNEKRLVLRGVDLLQEHLQSLLHNTTSLSLLTCEGMAQRHWLSLSSLMSLTISNCSGIRILISQEKSSHAMFPNLQHLVLDHLKNLETIVEGILSRGICLSNLKTIQVLDCPKLKGTVSYAMLRHVKKLEEIKVSGCENMCRVIESGGQKKKNLPVLRVIEVKNMVKLRTICDGMWVCPVLQQIEVSHCFELKKLPISVGDSCSLKEIRGDVKWWNNLIWENHDDKSFFLKHFQAYPREDCLKRQKYK</sequence>
<dbReference type="InterPro" id="IPR036388">
    <property type="entry name" value="WH-like_DNA-bd_sf"/>
</dbReference>
<dbReference type="SMART" id="SM00369">
    <property type="entry name" value="LRR_TYP"/>
    <property type="match status" value="3"/>
</dbReference>
<feature type="domain" description="NB-ARC" evidence="7">
    <location>
        <begin position="158"/>
        <end position="325"/>
    </location>
</feature>
<dbReference type="Proteomes" id="UP001177003">
    <property type="component" value="Chromosome 7"/>
</dbReference>
<dbReference type="InterPro" id="IPR042197">
    <property type="entry name" value="Apaf_helical"/>
</dbReference>
<feature type="domain" description="Disease resistance protein At4g27190-like leucine-rich repeats" evidence="8">
    <location>
        <begin position="765"/>
        <end position="860"/>
    </location>
</feature>
<keyword evidence="5" id="KW-0611">Plant defense</keyword>
<feature type="domain" description="Disease resistance protein winged helix" evidence="9">
    <location>
        <begin position="413"/>
        <end position="480"/>
    </location>
</feature>
<evidence type="ECO:0000256" key="4">
    <source>
        <dbReference type="ARBA" id="ARBA00022741"/>
    </source>
</evidence>
<gene>
    <name evidence="10" type="ORF">LSALG_LOCUS34151</name>
</gene>
<dbReference type="InterPro" id="IPR003591">
    <property type="entry name" value="Leu-rich_rpt_typical-subtyp"/>
</dbReference>
<dbReference type="InterPro" id="IPR032675">
    <property type="entry name" value="LRR_dom_sf"/>
</dbReference>
<keyword evidence="4" id="KW-0547">Nucleotide-binding</keyword>
<dbReference type="SUPFAM" id="SSF52058">
    <property type="entry name" value="L domain-like"/>
    <property type="match status" value="1"/>
</dbReference>
<organism evidence="10 11">
    <name type="scientific">Lactuca saligna</name>
    <name type="common">Willowleaf lettuce</name>
    <dbReference type="NCBI Taxonomy" id="75948"/>
    <lineage>
        <taxon>Eukaryota</taxon>
        <taxon>Viridiplantae</taxon>
        <taxon>Streptophyta</taxon>
        <taxon>Embryophyta</taxon>
        <taxon>Tracheophyta</taxon>
        <taxon>Spermatophyta</taxon>
        <taxon>Magnoliopsida</taxon>
        <taxon>eudicotyledons</taxon>
        <taxon>Gunneridae</taxon>
        <taxon>Pentapetalae</taxon>
        <taxon>asterids</taxon>
        <taxon>campanulids</taxon>
        <taxon>Asterales</taxon>
        <taxon>Asteraceae</taxon>
        <taxon>Cichorioideae</taxon>
        <taxon>Cichorieae</taxon>
        <taxon>Lactucinae</taxon>
        <taxon>Lactuca</taxon>
    </lineage>
</organism>
<evidence type="ECO:0000256" key="6">
    <source>
        <dbReference type="ARBA" id="ARBA00022840"/>
    </source>
</evidence>
<reference evidence="10" key="1">
    <citation type="submission" date="2023-04" db="EMBL/GenBank/DDBJ databases">
        <authorList>
            <person name="Vijverberg K."/>
            <person name="Xiong W."/>
            <person name="Schranz E."/>
        </authorList>
    </citation>
    <scope>NUCLEOTIDE SEQUENCE</scope>
</reference>
<evidence type="ECO:0000256" key="5">
    <source>
        <dbReference type="ARBA" id="ARBA00022821"/>
    </source>
</evidence>
<keyword evidence="2" id="KW-0433">Leucine-rich repeat</keyword>
<keyword evidence="11" id="KW-1185">Reference proteome</keyword>
<dbReference type="InterPro" id="IPR001611">
    <property type="entry name" value="Leu-rich_rpt"/>
</dbReference>
<keyword evidence="6" id="KW-0067">ATP-binding</keyword>
<dbReference type="Pfam" id="PF23247">
    <property type="entry name" value="LRR_RPS2"/>
    <property type="match status" value="1"/>
</dbReference>
<dbReference type="Pfam" id="PF23559">
    <property type="entry name" value="WHD_DRP"/>
    <property type="match status" value="1"/>
</dbReference>
<dbReference type="GO" id="GO:0051607">
    <property type="term" value="P:defense response to virus"/>
    <property type="evidence" value="ECO:0007669"/>
    <property type="project" value="UniProtKB-ARBA"/>
</dbReference>
<dbReference type="InterPro" id="IPR027417">
    <property type="entry name" value="P-loop_NTPase"/>
</dbReference>
<evidence type="ECO:0008006" key="12">
    <source>
        <dbReference type="Google" id="ProtNLM"/>
    </source>
</evidence>
<dbReference type="Gene3D" id="1.10.10.10">
    <property type="entry name" value="Winged helix-like DNA-binding domain superfamily/Winged helix DNA-binding domain"/>
    <property type="match status" value="1"/>
</dbReference>
<dbReference type="Pfam" id="PF13855">
    <property type="entry name" value="LRR_8"/>
    <property type="match status" value="1"/>
</dbReference>
<evidence type="ECO:0000259" key="7">
    <source>
        <dbReference type="Pfam" id="PF00931"/>
    </source>
</evidence>